<dbReference type="InterPro" id="IPR026444">
    <property type="entry name" value="Secre_tail"/>
</dbReference>
<comment type="caution">
    <text evidence="1">The sequence shown here is derived from an EMBL/GenBank/DDBJ whole genome shotgun (WGS) entry which is preliminary data.</text>
</comment>
<protein>
    <submittedName>
        <fullName evidence="1">T9SS type A sorting domain-containing protein</fullName>
    </submittedName>
</protein>
<dbReference type="EMBL" id="JAICCF010000004">
    <property type="protein sequence ID" value="MBW8687426.1"/>
    <property type="molecule type" value="Genomic_DNA"/>
</dbReference>
<evidence type="ECO:0000313" key="2">
    <source>
        <dbReference type="Proteomes" id="UP000812961"/>
    </source>
</evidence>
<gene>
    <name evidence="1" type="ORF">K1Y79_24025</name>
</gene>
<dbReference type="NCBIfam" id="TIGR04183">
    <property type="entry name" value="Por_Secre_tail"/>
    <property type="match status" value="1"/>
</dbReference>
<sequence length="2648" mass="271305">MNTDRRFTPYYFTILILLLGLPATVWCQTSWRGTVSTVWNDANNWTAGIPTASIDAVIGDAAFTGSFQPTISSVTAACRALTLVAGAKSPVLTVAKGLTVSGTLTNGSGCTISHRGVTITVKGDFINNGTYTTTSTSSRVTMAGTTQSISGTGISFRRLTINSGATVTPAVSFPVTIALSVSGNLIPSESTTTLISGAGTLSVTATGVLHVRGATFASNYSLTGTNTLSAGSTVDYSATLINQTIRNDITYSTLRISGALVKTLAGNLNPLNSTTSTAGRIVVASGVLNLSSFTANRGTTVAGGALSVANDATLRIGGTNTFPSNFATRSLSLTSTVEYNGAAQTISAETYGNLVLSGSSGAVIKTMPATAFTVAGNFTTTAGSATSLAATAGANMIVTGNTIIETATTFNAGSFTLDLSGNWVNNGVFSGGTGTVNMNGPGTNISGTGVHGFNNLNITATNISATANAAVTVAGNLATTGPGAFTQATGGTLTMTGASKTITGASLTFDNLTISGTVSTTSSLLLNGNLVVSGTFNSTGGTITMQGAAKTISGAGTIIFGSLVIPGTVTSAVSFSVSTTMDISGTFSASAGTTTFTGTSTLNGTANLFNVTLNGTSLQLSTNAVLGIANTFTVTAGTLNVTSTPPNTVNFNGTAAQTINALTYNRLLLSGGSVKTAAGAITTSYFTLGANTTFNAGAFTHTVLLDFINSGTFNAGTGTFAFTGANISTITGITTFNILTLNKNAQSTQVNLNNDVNAATINMTSGTMNTGVNVVNMTVDRTGPGIILGNIRRTQSFGLGGVYAFESPNTTLTILGLPLTGSITVSVAIGPINDFPQGSAINRVYTINTGLTVGLTTVRLHYEDAELNGNNESTMGLWYYSLGSWGSAGKSGNSTTANYVEVGGRLAINGRWTISDNSNVVRWNGSVSNEWTNANNWTVVQGSPSRPPGVNDIVEIGTSAFTNQPVISTAVAVKAISLGSTQAVNLSLASGGSLTTQGNIAGRWSGNATHTINTGAQTLTVNGDLPLSDGTSGRAINLNIGSGTVTVGGSVTQTGGAAVVFSGAGTLNIGSNYDYSNGTFTAGNGTVNYNGSGAQTVAGLAYYNLQIGKSAGDALLSGEASASGSLNITGGALTMNGNTTVTGDLNISPGATLNSGTIGLNVGGNWNNSGTFSSSGGTVTLNGSGIQTVSATTFNNLVISSGGTVTLAGNSPINGNLSVNSGILNLSTFSANRASAGGTFSLANGATLQVGGTNNFPSGYSTYTLGNTSTTNYNGSVAQAVAGVAYGNLVFNNNGTKTLAATCIVNGDLTINSGATFSGAANTINLFGNWNNSGTYTPASSTVTLNGSNKTITGNTTFNRLTAYGSYIVNGSDITYNGLLTIANGGSYNGGSGTAIVNGDLTNNGSLTSNGVTTFTGTTLQTIRFVNALVSNSSGVINFNGTVPPVLNSTSTPTYATLNINNTGGVSASVGWIVQIAFNISNGATFNGGISTHNVFGSFTNNGTVTSSGTMNFTPTAPQTVRLTGTAFTSTGTVQFGGSGALSVTGAPTALNNVLITNTTGVTPSANWLVNGDFMIANNAIFNAGSYTYTIAGDLESNGTLNGGTSTFTLTAADAQLTGSPSTTFYDLTITGFTTALSDYGVGRNFTNNGTYDGTVGALNMVGNLPGTISGAATSFNLAQVTIQKDPGTTAFLGKAITAVEDITVFTGTLDAAGFAITPTATASLTIEDNARLILRGTQTLPTFSSFTVDTFSTVEYGGSTQAVSAATSYGNLVISSSGTKTASAILKILNDFTLSAGTFVQGSFTDTLGGNWTMSGGTYNNTGATIYLNGAGTQTITSTGAFNNLTVNKATGIVSLGSNITVNSVLNFILNKIVTGATFAVIQPTTGVVTGASQSTGWVVGRLQKAFPTGSAVRNFEVGDIVYYSPASIAFGNVTVSGSILVGVTPTDHPNVATSPLNPNRSVNRYWSFTNNGANFNSATVTMTWNATDVDPGSNTSNFKVSSYNGSTWATPAFANPLPTSIQATGLTNLNVALAIGQLIADNTWTGAVNVNWYVSGNWSNNSIPVTTTNATIPSGLTNYPQISTGTATTNNLIIQNGASVTVNGGILQIYGAITNTGSFTASNGSIEMTGTAAQIIPANTFTGNTVLNLTTNNVAGVTLLGPLNISGVLKANIGLFATGANLTLLSTAARTALIDGSGNGSVLGTVTIQRYRPTSFGYTYFSSPFSAATVSEFSDDINLNAPFPNFYRYIENRASSGWVSYTSIVGILTPMVGYAGNLGVGSSPVTIDMTGVVNNGTMTAPTPTNNNQPYTQGFNLVGNPYPSPIDWDATNGWTRTNIDDAIYFFNAGSTNQYTGTYSSYINGVSSDGIANNIIPTMQGFFIHVTDGTYPIAGLLRVTNAARVNNLTPSFRRERPLTEPLLRLTAAYADEGHPADPAVIYFDDSYSKEFEPDIDALKMLNTDEFVPSLYIMAGKQRQSISAWPNSIDSTEMIPLGITTGKEGYVSFSLPLMERMPADRHFYLYDKEADITHDLHQATPYRLFLRKGSFDNRFFLVLKAGEGTIPSGEQPFYHAYSTGSNLFAQFDKVPGEKCTITVSNISGQVLLQKDFTGNGRYLLGSQYSSGIYIITFSANRHKISKKVFIAHQ</sequence>
<keyword evidence="2" id="KW-1185">Reference proteome</keyword>
<proteinExistence type="predicted"/>
<evidence type="ECO:0000313" key="1">
    <source>
        <dbReference type="EMBL" id="MBW8687426.1"/>
    </source>
</evidence>
<dbReference type="Proteomes" id="UP000812961">
    <property type="component" value="Unassembled WGS sequence"/>
</dbReference>
<reference evidence="1 2" key="1">
    <citation type="submission" date="2021-08" db="EMBL/GenBank/DDBJ databases">
        <title>The genome sequence of Chitinophaga sp. B61.</title>
        <authorList>
            <person name="Zhang X."/>
        </authorList>
    </citation>
    <scope>NUCLEOTIDE SEQUENCE [LARGE SCALE GENOMIC DNA]</scope>
    <source>
        <strain evidence="1 2">B61</strain>
    </source>
</reference>
<name>A0ABS7GJ69_9BACT</name>
<organism evidence="1 2">
    <name type="scientific">Chitinophaga rhizophila</name>
    <dbReference type="NCBI Taxonomy" id="2866212"/>
    <lineage>
        <taxon>Bacteria</taxon>
        <taxon>Pseudomonadati</taxon>
        <taxon>Bacteroidota</taxon>
        <taxon>Chitinophagia</taxon>
        <taxon>Chitinophagales</taxon>
        <taxon>Chitinophagaceae</taxon>
        <taxon>Chitinophaga</taxon>
    </lineage>
</organism>
<accession>A0ABS7GJ69</accession>
<dbReference type="RefSeq" id="WP_220252737.1">
    <property type="nucleotide sequence ID" value="NZ_JAICCF010000004.1"/>
</dbReference>